<dbReference type="InterPro" id="IPR027417">
    <property type="entry name" value="P-loop_NTPase"/>
</dbReference>
<dbReference type="Gene3D" id="3.40.50.300">
    <property type="entry name" value="P-loop containing nucleotide triphosphate hydrolases"/>
    <property type="match status" value="1"/>
</dbReference>
<evidence type="ECO:0000313" key="5">
    <source>
        <dbReference type="EMBL" id="KAF8730831.1"/>
    </source>
</evidence>
<dbReference type="PANTHER" id="PTHR11783">
    <property type="entry name" value="SULFOTRANSFERASE SULT"/>
    <property type="match status" value="1"/>
</dbReference>
<evidence type="ECO:0000256" key="1">
    <source>
        <dbReference type="ARBA" id="ARBA00005771"/>
    </source>
</evidence>
<gene>
    <name evidence="5" type="ORF">HU200_016695</name>
</gene>
<dbReference type="EC" id="2.8.2.-" evidence="3"/>
<accession>A0A835F8C0</accession>
<evidence type="ECO:0000313" key="6">
    <source>
        <dbReference type="Proteomes" id="UP000636709"/>
    </source>
</evidence>
<dbReference type="OrthoDB" id="205623at2759"/>
<dbReference type="InterPro" id="IPR000863">
    <property type="entry name" value="Sulfotransferase_dom"/>
</dbReference>
<dbReference type="Pfam" id="PF00685">
    <property type="entry name" value="Sulfotransfer_1"/>
    <property type="match status" value="1"/>
</dbReference>
<keyword evidence="6" id="KW-1185">Reference proteome</keyword>
<protein>
    <recommendedName>
        <fullName evidence="3">Sulfotransferase</fullName>
        <ecNumber evidence="3">2.8.2.-</ecNumber>
    </recommendedName>
</protein>
<dbReference type="AlphaFoldDB" id="A0A835F8C0"/>
<organism evidence="5 6">
    <name type="scientific">Digitaria exilis</name>
    <dbReference type="NCBI Taxonomy" id="1010633"/>
    <lineage>
        <taxon>Eukaryota</taxon>
        <taxon>Viridiplantae</taxon>
        <taxon>Streptophyta</taxon>
        <taxon>Embryophyta</taxon>
        <taxon>Tracheophyta</taxon>
        <taxon>Spermatophyta</taxon>
        <taxon>Magnoliopsida</taxon>
        <taxon>Liliopsida</taxon>
        <taxon>Poales</taxon>
        <taxon>Poaceae</taxon>
        <taxon>PACMAD clade</taxon>
        <taxon>Panicoideae</taxon>
        <taxon>Panicodae</taxon>
        <taxon>Paniceae</taxon>
        <taxon>Anthephorinae</taxon>
        <taxon>Digitaria</taxon>
    </lineage>
</organism>
<evidence type="ECO:0000259" key="4">
    <source>
        <dbReference type="Pfam" id="PF00685"/>
    </source>
</evidence>
<comment type="caution">
    <text evidence="5">The sequence shown here is derived from an EMBL/GenBank/DDBJ whole genome shotgun (WGS) entry which is preliminary data.</text>
</comment>
<feature type="domain" description="Sulfotransferase" evidence="4">
    <location>
        <begin position="61"/>
        <end position="318"/>
    </location>
</feature>
<dbReference type="Proteomes" id="UP000636709">
    <property type="component" value="Unassembled WGS sequence"/>
</dbReference>
<name>A0A835F8C0_9POAL</name>
<dbReference type="GO" id="GO:0008146">
    <property type="term" value="F:sulfotransferase activity"/>
    <property type="evidence" value="ECO:0007669"/>
    <property type="project" value="InterPro"/>
</dbReference>
<keyword evidence="2 3" id="KW-0808">Transferase</keyword>
<reference evidence="5" key="1">
    <citation type="submission" date="2020-07" db="EMBL/GenBank/DDBJ databases">
        <title>Genome sequence and genetic diversity analysis of an under-domesticated orphan crop, white fonio (Digitaria exilis).</title>
        <authorList>
            <person name="Bennetzen J.L."/>
            <person name="Chen S."/>
            <person name="Ma X."/>
            <person name="Wang X."/>
            <person name="Yssel A.E.J."/>
            <person name="Chaluvadi S.R."/>
            <person name="Johnson M."/>
            <person name="Gangashetty P."/>
            <person name="Hamidou F."/>
            <person name="Sanogo M.D."/>
            <person name="Zwaenepoel A."/>
            <person name="Wallace J."/>
            <person name="Van De Peer Y."/>
            <person name="Van Deynze A."/>
        </authorList>
    </citation>
    <scope>NUCLEOTIDE SEQUENCE</scope>
    <source>
        <tissue evidence="5">Leaves</tissue>
    </source>
</reference>
<evidence type="ECO:0000256" key="2">
    <source>
        <dbReference type="ARBA" id="ARBA00022679"/>
    </source>
</evidence>
<comment type="similarity">
    <text evidence="1 3">Belongs to the sulfotransferase 1 family.</text>
</comment>
<proteinExistence type="inferred from homology"/>
<sequence length="330" mass="37195">MAAPAGTAAIPHGDMAEILPSLPLEIRCPPFPLRRYKGFWLPEAVLTELASIHARIQPRTSDIFLASFPKSGTTWLKALAFATANRARHRPSDVDHPLRHMNPHQCVKFMEMDLDLRRRDVSSLLEEFEALGSLPPRLLATHLPYCLLPESFTRESRLVYICRKVSSAYGVDARCFTLEEAFERFCDGRLYGGPHWKHVLQYWEESMRRPQHVMFLEYEKMVRDPGGGLKKLAEFMGCGFSSEEEKGGVVEAIVKLCSLRELKNQGVNKSGGNSNQAGGIKNEAFFRKGDIGDWRNHLTPAMANRLDKIVEDALQGSGFTFQEDISTTID</sequence>
<dbReference type="SUPFAM" id="SSF52540">
    <property type="entry name" value="P-loop containing nucleoside triphosphate hydrolases"/>
    <property type="match status" value="1"/>
</dbReference>
<evidence type="ECO:0000256" key="3">
    <source>
        <dbReference type="RuleBase" id="RU361155"/>
    </source>
</evidence>
<dbReference type="EMBL" id="JACEFO010001613">
    <property type="protein sequence ID" value="KAF8730831.1"/>
    <property type="molecule type" value="Genomic_DNA"/>
</dbReference>